<accession>A0ABZ0S1S2</accession>
<dbReference type="InterPro" id="IPR025623">
    <property type="entry name" value="YusW"/>
</dbReference>
<feature type="chain" id="PRO_5046212845" evidence="1">
    <location>
        <begin position="19"/>
        <end position="152"/>
    </location>
</feature>
<evidence type="ECO:0000313" key="3">
    <source>
        <dbReference type="Proteomes" id="UP001322664"/>
    </source>
</evidence>
<dbReference type="RefSeq" id="WP_319838061.1">
    <property type="nucleotide sequence ID" value="NZ_CP137624.1"/>
</dbReference>
<keyword evidence="3" id="KW-1185">Reference proteome</keyword>
<sequence length="152" mass="16916">MRKVIKWLFIPLSIFLLAACNSDKVTEVPVTTPSNPDSAANENQPTASLAFTKFSLEVSYGLTEKYEADYENDNEGIEAEIDDKVNGEKLKGNDAYAKLEPLLQKLTFDATTDNATIAAEVLDAFGLSTDYTEFELEVRFTDGTQKEFKLNQ</sequence>
<dbReference type="PROSITE" id="PS51257">
    <property type="entry name" value="PROKAR_LIPOPROTEIN"/>
    <property type="match status" value="1"/>
</dbReference>
<protein>
    <submittedName>
        <fullName evidence="2">YusW family protein</fullName>
    </submittedName>
</protein>
<dbReference type="Pfam" id="PF14039">
    <property type="entry name" value="YusW"/>
    <property type="match status" value="1"/>
</dbReference>
<evidence type="ECO:0000313" key="2">
    <source>
        <dbReference type="EMBL" id="WPK13582.1"/>
    </source>
</evidence>
<gene>
    <name evidence="2" type="ORF">R6U77_07915</name>
</gene>
<proteinExistence type="predicted"/>
<organism evidence="2 3">
    <name type="scientific">Lysinibacillus louembei</name>
    <dbReference type="NCBI Taxonomy" id="1470088"/>
    <lineage>
        <taxon>Bacteria</taxon>
        <taxon>Bacillati</taxon>
        <taxon>Bacillota</taxon>
        <taxon>Bacilli</taxon>
        <taxon>Bacillales</taxon>
        <taxon>Bacillaceae</taxon>
        <taxon>Lysinibacillus</taxon>
    </lineage>
</organism>
<reference evidence="2 3" key="1">
    <citation type="submission" date="2023-09" db="EMBL/GenBank/DDBJ databases">
        <authorList>
            <person name="Page C.A."/>
            <person name="Perez-Diaz I.M."/>
        </authorList>
    </citation>
    <scope>NUCLEOTIDE SEQUENCE [LARGE SCALE GENOMIC DNA]</scope>
    <source>
        <strain evidence="2 3">Ll15</strain>
    </source>
</reference>
<name>A0ABZ0S1S2_9BACI</name>
<keyword evidence="1" id="KW-0732">Signal</keyword>
<evidence type="ECO:0000256" key="1">
    <source>
        <dbReference type="SAM" id="SignalP"/>
    </source>
</evidence>
<dbReference type="EMBL" id="CP137624">
    <property type="protein sequence ID" value="WPK13582.1"/>
    <property type="molecule type" value="Genomic_DNA"/>
</dbReference>
<feature type="signal peptide" evidence="1">
    <location>
        <begin position="1"/>
        <end position="18"/>
    </location>
</feature>
<dbReference type="Proteomes" id="UP001322664">
    <property type="component" value="Chromosome"/>
</dbReference>